<dbReference type="EMBL" id="BARS01005311">
    <property type="protein sequence ID" value="GAF71442.1"/>
    <property type="molecule type" value="Genomic_DNA"/>
</dbReference>
<feature type="non-terminal residue" evidence="1">
    <location>
        <position position="1"/>
    </location>
</feature>
<gene>
    <name evidence="1" type="ORF">S01H1_10409</name>
</gene>
<accession>X0S684</accession>
<name>X0S684_9ZZZZ</name>
<dbReference type="AlphaFoldDB" id="X0S684"/>
<comment type="caution">
    <text evidence="1">The sequence shown here is derived from an EMBL/GenBank/DDBJ whole genome shotgun (WGS) entry which is preliminary data.</text>
</comment>
<sequence length="41" mass="4517">GLNSPFDILLVLFKGQGMGRALCQVRYPSLYLAAEIEDCQS</sequence>
<protein>
    <submittedName>
        <fullName evidence="1">Uncharacterized protein</fullName>
    </submittedName>
</protein>
<reference evidence="1" key="1">
    <citation type="journal article" date="2014" name="Front. Microbiol.">
        <title>High frequency of phylogenetically diverse reductive dehalogenase-homologous genes in deep subseafloor sedimentary metagenomes.</title>
        <authorList>
            <person name="Kawai M."/>
            <person name="Futagami T."/>
            <person name="Toyoda A."/>
            <person name="Takaki Y."/>
            <person name="Nishi S."/>
            <person name="Hori S."/>
            <person name="Arai W."/>
            <person name="Tsubouchi T."/>
            <person name="Morono Y."/>
            <person name="Uchiyama I."/>
            <person name="Ito T."/>
            <person name="Fujiyama A."/>
            <person name="Inagaki F."/>
            <person name="Takami H."/>
        </authorList>
    </citation>
    <scope>NUCLEOTIDE SEQUENCE</scope>
    <source>
        <strain evidence="1">Expedition CK06-06</strain>
    </source>
</reference>
<evidence type="ECO:0000313" key="1">
    <source>
        <dbReference type="EMBL" id="GAF71442.1"/>
    </source>
</evidence>
<organism evidence="1">
    <name type="scientific">marine sediment metagenome</name>
    <dbReference type="NCBI Taxonomy" id="412755"/>
    <lineage>
        <taxon>unclassified sequences</taxon>
        <taxon>metagenomes</taxon>
        <taxon>ecological metagenomes</taxon>
    </lineage>
</organism>
<proteinExistence type="predicted"/>